<protein>
    <recommendedName>
        <fullName evidence="1">Heterokaryon incompatibility domain-containing protein</fullName>
    </recommendedName>
</protein>
<evidence type="ECO:0000259" key="1">
    <source>
        <dbReference type="Pfam" id="PF06985"/>
    </source>
</evidence>
<feature type="domain" description="Heterokaryon incompatibility" evidence="1">
    <location>
        <begin position="233"/>
        <end position="369"/>
    </location>
</feature>
<dbReference type="Pfam" id="PF06985">
    <property type="entry name" value="HET"/>
    <property type="match status" value="1"/>
</dbReference>
<sequence length="744" mass="84542">MEASDVRLIETEPCLDYDLEATSPPVCTVERGINFNGLGEAGHEPFFLCEQEPGLVNTNRKPYDLTISCILLRAFALCPKNIKISSNGSWNEYTWENARELYRSLWPSECIHCPWDNETDDSDEDEFERELRKKRLKLPPKKASKNKNQSRAIRQSRLKLRTGMRSIRASPMSGVSMVRFDAIRDKISHCATSYEHQKCYPDSLRWRNFPGIRFRLIDVRRKCVVDAPNDLPFAVLSYVWGSVDQVKLTSANIRELSRPQGLESVWSQIPTTVRDAMMVCERLGEAYLWVDALCILQDSARDRKIQILRMRSIYSAATFTIVAVSAKDAHEGLLTKRAGAVLPGCRSVEDFEALLAASAWSRRGWCYQEQVLSHRAILFTANGIFFQCQEALYDLEGVQLPEPEFPSTSLSPSQRVGGLLNIPYGESLEYFLSAVELYSKRNFTYANDKISAFQGVFHRHEGLMDGKSSMFHFGLPTCAFDQTFCWETPKHNPHLRNPNFPSWSWLGWDDGVIFDRSLIRTTRTSQILGADLPPGFFTPRNTHPSYKLRKPMMEPRAHNETFGFPASINRGLIIGHTFPDIPMCTSSAHLVISACAERTRHSDSLYAVFPTLCRQSTAVQVSELVCIQTQPPSASDSTLNQESRQYDIHDHDDHGDCVAKTPLGYIWLDSNWRECQAEVQVMKFIALSGYEVPGGLGAWQITKLMCLLELNSGPVYERLQVMSCSIHENRWLEAGGFFDMLFIQ</sequence>
<gene>
    <name evidence="2" type="ORF">CABS02_10251</name>
</gene>
<dbReference type="EMBL" id="SDAQ01000075">
    <property type="protein sequence ID" value="KAI3542894.1"/>
    <property type="molecule type" value="Genomic_DNA"/>
</dbReference>
<accession>A0A9P9X9J3</accession>
<dbReference type="PANTHER" id="PTHR33112:SF12">
    <property type="entry name" value="HETEROKARYON INCOMPATIBILITY DOMAIN-CONTAINING PROTEIN"/>
    <property type="match status" value="1"/>
</dbReference>
<dbReference type="AlphaFoldDB" id="A0A9P9X9J3"/>
<evidence type="ECO:0000313" key="3">
    <source>
        <dbReference type="Proteomes" id="UP001056436"/>
    </source>
</evidence>
<comment type="caution">
    <text evidence="2">The sequence shown here is derived from an EMBL/GenBank/DDBJ whole genome shotgun (WGS) entry which is preliminary data.</text>
</comment>
<organism evidence="2 3">
    <name type="scientific">Colletotrichum abscissum</name>
    <dbReference type="NCBI Taxonomy" id="1671311"/>
    <lineage>
        <taxon>Eukaryota</taxon>
        <taxon>Fungi</taxon>
        <taxon>Dikarya</taxon>
        <taxon>Ascomycota</taxon>
        <taxon>Pezizomycotina</taxon>
        <taxon>Sordariomycetes</taxon>
        <taxon>Hypocreomycetidae</taxon>
        <taxon>Glomerellales</taxon>
        <taxon>Glomerellaceae</taxon>
        <taxon>Colletotrichum</taxon>
        <taxon>Colletotrichum acutatum species complex</taxon>
    </lineage>
</organism>
<dbReference type="InterPro" id="IPR010730">
    <property type="entry name" value="HET"/>
</dbReference>
<proteinExistence type="predicted"/>
<keyword evidence="3" id="KW-1185">Reference proteome</keyword>
<dbReference type="OrthoDB" id="2958217at2759"/>
<dbReference type="Proteomes" id="UP001056436">
    <property type="component" value="Unassembled WGS sequence"/>
</dbReference>
<reference evidence="2" key="1">
    <citation type="submission" date="2019-01" db="EMBL/GenBank/DDBJ databases">
        <title>Colletotrichum abscissum LGMF1257.</title>
        <authorList>
            <person name="Baroncelli R."/>
        </authorList>
    </citation>
    <scope>NUCLEOTIDE SEQUENCE</scope>
    <source>
        <strain evidence="2">Ca142</strain>
    </source>
</reference>
<evidence type="ECO:0000313" key="2">
    <source>
        <dbReference type="EMBL" id="KAI3542894.1"/>
    </source>
</evidence>
<name>A0A9P9X9J3_9PEZI</name>
<dbReference type="PANTHER" id="PTHR33112">
    <property type="entry name" value="DOMAIN PROTEIN, PUTATIVE-RELATED"/>
    <property type="match status" value="1"/>
</dbReference>